<proteinExistence type="inferred from homology"/>
<dbReference type="SUPFAM" id="SSF53850">
    <property type="entry name" value="Periplasmic binding protein-like II"/>
    <property type="match status" value="1"/>
</dbReference>
<evidence type="ECO:0000256" key="4">
    <source>
        <dbReference type="ARBA" id="ARBA00023163"/>
    </source>
</evidence>
<name>Q6LVX4_PHOPR</name>
<dbReference type="PANTHER" id="PTHR30118:SF7">
    <property type="entry name" value="TRANSCRIPTIONAL REGULATOR LYSR FAMILY"/>
    <property type="match status" value="1"/>
</dbReference>
<dbReference type="STRING" id="298386.PBPRA0112"/>
<dbReference type="PROSITE" id="PS50931">
    <property type="entry name" value="HTH_LYSR"/>
    <property type="match status" value="1"/>
</dbReference>
<dbReference type="Gene3D" id="3.40.190.10">
    <property type="entry name" value="Periplasmic binding protein-like II"/>
    <property type="match status" value="2"/>
</dbReference>
<dbReference type="AlphaFoldDB" id="Q6LVX4"/>
<evidence type="ECO:0000313" key="6">
    <source>
        <dbReference type="EMBL" id="CAG18551.1"/>
    </source>
</evidence>
<dbReference type="InterPro" id="IPR036388">
    <property type="entry name" value="WH-like_DNA-bd_sf"/>
</dbReference>
<dbReference type="GO" id="GO:0003700">
    <property type="term" value="F:DNA-binding transcription factor activity"/>
    <property type="evidence" value="ECO:0007669"/>
    <property type="project" value="InterPro"/>
</dbReference>
<keyword evidence="2" id="KW-0805">Transcription regulation</keyword>
<dbReference type="InterPro" id="IPR050389">
    <property type="entry name" value="LysR-type_TF"/>
</dbReference>
<dbReference type="GO" id="GO:0003677">
    <property type="term" value="F:DNA binding"/>
    <property type="evidence" value="ECO:0007669"/>
    <property type="project" value="UniProtKB-KW"/>
</dbReference>
<organism evidence="6 7">
    <name type="scientific">Photobacterium profundum (strain SS9)</name>
    <dbReference type="NCBI Taxonomy" id="298386"/>
    <lineage>
        <taxon>Bacteria</taxon>
        <taxon>Pseudomonadati</taxon>
        <taxon>Pseudomonadota</taxon>
        <taxon>Gammaproteobacteria</taxon>
        <taxon>Vibrionales</taxon>
        <taxon>Vibrionaceae</taxon>
        <taxon>Photobacterium</taxon>
    </lineage>
</organism>
<dbReference type="Gene3D" id="1.10.10.10">
    <property type="entry name" value="Winged helix-like DNA-binding domain superfamily/Winged helix DNA-binding domain"/>
    <property type="match status" value="1"/>
</dbReference>
<evidence type="ECO:0000259" key="5">
    <source>
        <dbReference type="PROSITE" id="PS50931"/>
    </source>
</evidence>
<feature type="domain" description="HTH lysR-type" evidence="5">
    <location>
        <begin position="32"/>
        <end position="89"/>
    </location>
</feature>
<dbReference type="eggNOG" id="COG0583">
    <property type="taxonomic scope" value="Bacteria"/>
</dbReference>
<evidence type="ECO:0000256" key="3">
    <source>
        <dbReference type="ARBA" id="ARBA00023125"/>
    </source>
</evidence>
<evidence type="ECO:0000313" key="7">
    <source>
        <dbReference type="Proteomes" id="UP000000593"/>
    </source>
</evidence>
<dbReference type="KEGG" id="ppr:PBPRA0112"/>
<dbReference type="HOGENOM" id="CLU_039613_39_2_6"/>
<evidence type="ECO:0000256" key="1">
    <source>
        <dbReference type="ARBA" id="ARBA00009437"/>
    </source>
</evidence>
<dbReference type="EMBL" id="CR378663">
    <property type="protein sequence ID" value="CAG18551.1"/>
    <property type="molecule type" value="Genomic_DNA"/>
</dbReference>
<gene>
    <name evidence="6" type="primary">STM3848</name>
    <name evidence="6" type="ordered locus">PBPRA0112</name>
</gene>
<dbReference type="SUPFAM" id="SSF46785">
    <property type="entry name" value="Winged helix' DNA-binding domain"/>
    <property type="match status" value="1"/>
</dbReference>
<protein>
    <submittedName>
        <fullName evidence="6">Transcriptional regulator, LysR family</fullName>
    </submittedName>
</protein>
<sequence>MNRNGLYSNQNFHFGISLFQGCTVSFEKLARLDLNLLVCLHVLLEECSVTHAAKRLNLSQSAVSKTLTRLRDQFNDPLFTRSAHGIKPTPRALALVPLLEQLLRDIENLTAPAIFEPKSSDRHFKMALVESAYPLLLPQFLSEVFSKGPNIILDTQSWEPNTFSKLQRGEIDFGVTGKDLNPKDAMLTLMPPQDIVWQELHRDTQRCIVRKDHPLLNQRWDQDNYLRQRHIQVRCDGSDRWLLDYKLADLGLQRDIAIYVPDFNSAASLCTHTDLVFTAPSHFANYIAAQLDLVVVPLPFELPAMAYTLFWHQHQEKDLGHSWLRQIIISRCGDLSTV</sequence>
<evidence type="ECO:0000256" key="2">
    <source>
        <dbReference type="ARBA" id="ARBA00023015"/>
    </source>
</evidence>
<dbReference type="InterPro" id="IPR000847">
    <property type="entry name" value="LysR_HTH_N"/>
</dbReference>
<dbReference type="InterPro" id="IPR037402">
    <property type="entry name" value="YidZ_PBP2"/>
</dbReference>
<dbReference type="PROSITE" id="PS51257">
    <property type="entry name" value="PROKAR_LIPOPROTEIN"/>
    <property type="match status" value="1"/>
</dbReference>
<comment type="similarity">
    <text evidence="1">Belongs to the LysR transcriptional regulatory family.</text>
</comment>
<dbReference type="PRINTS" id="PR00039">
    <property type="entry name" value="HTHLYSR"/>
</dbReference>
<dbReference type="InterPro" id="IPR036390">
    <property type="entry name" value="WH_DNA-bd_sf"/>
</dbReference>
<reference evidence="7" key="1">
    <citation type="journal article" date="2005" name="Science">
        <title>Life at depth: Photobacterium profundum genome sequence and expression analysis.</title>
        <authorList>
            <person name="Vezzi A."/>
            <person name="Campanaro S."/>
            <person name="D'Angelo M."/>
            <person name="Simonato F."/>
            <person name="Vitulo N."/>
            <person name="Lauro F.M."/>
            <person name="Cestaro A."/>
            <person name="Malacrida G."/>
            <person name="Simionati B."/>
            <person name="Cannata N."/>
            <person name="Romualdi C."/>
            <person name="Bartlett D.H."/>
            <person name="Valle G."/>
        </authorList>
    </citation>
    <scope>NUCLEOTIDE SEQUENCE [LARGE SCALE GENOMIC DNA]</scope>
    <source>
        <strain evidence="7">ATCC BAA-1253 / SS9</strain>
    </source>
</reference>
<keyword evidence="4" id="KW-0804">Transcription</keyword>
<keyword evidence="7" id="KW-1185">Reference proteome</keyword>
<dbReference type="Pfam" id="PF00126">
    <property type="entry name" value="HTH_1"/>
    <property type="match status" value="1"/>
</dbReference>
<dbReference type="Pfam" id="PF03466">
    <property type="entry name" value="LysR_substrate"/>
    <property type="match status" value="1"/>
</dbReference>
<dbReference type="InterPro" id="IPR005119">
    <property type="entry name" value="LysR_subst-bd"/>
</dbReference>
<accession>Q6LVX4</accession>
<keyword evidence="3" id="KW-0238">DNA-binding</keyword>
<dbReference type="CDD" id="cd08417">
    <property type="entry name" value="PBP2_Nitroaromatics_like"/>
    <property type="match status" value="1"/>
</dbReference>
<dbReference type="Proteomes" id="UP000000593">
    <property type="component" value="Chromosome 1"/>
</dbReference>
<dbReference type="PANTHER" id="PTHR30118">
    <property type="entry name" value="HTH-TYPE TRANSCRIPTIONAL REGULATOR LEUO-RELATED"/>
    <property type="match status" value="1"/>
</dbReference>